<dbReference type="InterPro" id="IPR013366">
    <property type="entry name" value="EutJ"/>
</dbReference>
<dbReference type="eggNOG" id="COG4820">
    <property type="taxonomic scope" value="Bacteria"/>
</dbReference>
<dbReference type="PANTHER" id="PTHR32432:SF3">
    <property type="entry name" value="ETHANOLAMINE UTILIZATION PROTEIN EUTJ"/>
    <property type="match status" value="1"/>
</dbReference>
<evidence type="ECO:0000313" key="2">
    <source>
        <dbReference type="Proteomes" id="UP000028488"/>
    </source>
</evidence>
<evidence type="ECO:0000313" key="1">
    <source>
        <dbReference type="EMBL" id="AII04052.1"/>
    </source>
</evidence>
<dbReference type="Gene3D" id="3.30.420.40">
    <property type="match status" value="2"/>
</dbReference>
<sequence>MMSPQEVARTLEEAHQRIRSARTDYDGDLRTGIDLGTATCVITVVDAEGMPVWIDFDRTAAVRDGVVVDFAAAAAAVRKLKATAEAELGVELHNAATAFPPCIGEADSRACRFVLEGAGFDEVTLIDEVSAANKTLEVTDGVVIDVGGGSTGVGVFQSGELTALDDRPGGGHHLDLILAGSRGLTVAEAEELKRAGTDDHLAILRPGIERIGSSIRDLTRGAEHLELHLAGGALMLPGADTTISKYLGRSVRAYPHALLITPLGIARYAS</sequence>
<dbReference type="EMBL" id="CP008947">
    <property type="protein sequence ID" value="AII04052.1"/>
    <property type="molecule type" value="Genomic_DNA"/>
</dbReference>
<dbReference type="NCBIfam" id="TIGR02529">
    <property type="entry name" value="EutJ"/>
    <property type="match status" value="1"/>
</dbReference>
<dbReference type="InterPro" id="IPR056546">
    <property type="entry name" value="MreB_MamK-like"/>
</dbReference>
<gene>
    <name evidence="1" type="ORF">EP51_05305</name>
</gene>
<dbReference type="NCBIfam" id="NF011660">
    <property type="entry name" value="PRK15080.1"/>
    <property type="match status" value="1"/>
</dbReference>
<dbReference type="InterPro" id="IPR043129">
    <property type="entry name" value="ATPase_NBD"/>
</dbReference>
<dbReference type="CDD" id="cd24047">
    <property type="entry name" value="ASKHA_NBD_EutJ"/>
    <property type="match status" value="1"/>
</dbReference>
<organism evidence="1 2">
    <name type="scientific">Rhodococcus opacus</name>
    <name type="common">Nocardia opaca</name>
    <dbReference type="NCBI Taxonomy" id="37919"/>
    <lineage>
        <taxon>Bacteria</taxon>
        <taxon>Bacillati</taxon>
        <taxon>Actinomycetota</taxon>
        <taxon>Actinomycetes</taxon>
        <taxon>Mycobacteriales</taxon>
        <taxon>Nocardiaceae</taxon>
        <taxon>Rhodococcus</taxon>
    </lineage>
</organism>
<dbReference type="PANTHER" id="PTHR32432">
    <property type="entry name" value="CELL DIVISION PROTEIN FTSA-RELATED"/>
    <property type="match status" value="1"/>
</dbReference>
<dbReference type="InterPro" id="IPR050696">
    <property type="entry name" value="FtsA/MreB"/>
</dbReference>
<name>A0A076EFS9_RHOOP</name>
<accession>A0A076EFS9</accession>
<dbReference type="Proteomes" id="UP000028488">
    <property type="component" value="Chromosome"/>
</dbReference>
<dbReference type="Pfam" id="PF06723">
    <property type="entry name" value="MreB_Mbl"/>
    <property type="match status" value="1"/>
</dbReference>
<dbReference type="AlphaFoldDB" id="A0A076EFS9"/>
<dbReference type="SUPFAM" id="SSF53067">
    <property type="entry name" value="Actin-like ATPase domain"/>
    <property type="match status" value="2"/>
</dbReference>
<protein>
    <submittedName>
        <fullName evidence="1">Ethanolamine utilization protein</fullName>
    </submittedName>
</protein>
<proteinExistence type="predicted"/>
<reference evidence="1 2" key="1">
    <citation type="submission" date="2014-07" db="EMBL/GenBank/DDBJ databases">
        <title>Genome Sequence of Rhodococcus opacus Strain R7, a Biodegrader of Mono- and Polycyclic Aromatic Hydrocarbons.</title>
        <authorList>
            <person name="Di Gennaro P."/>
            <person name="Zampolli J."/>
            <person name="Presti I."/>
            <person name="Cappelletti M."/>
            <person name="D'Ursi P."/>
            <person name="Orro A."/>
            <person name="Mezzelani A."/>
            <person name="Milanesi L."/>
        </authorList>
    </citation>
    <scope>NUCLEOTIDE SEQUENCE [LARGE SCALE GENOMIC DNA]</scope>
    <source>
        <strain evidence="1 2">R7</strain>
    </source>
</reference>